<evidence type="ECO:0000313" key="3">
    <source>
        <dbReference type="Proteomes" id="UP001560296"/>
    </source>
</evidence>
<keyword evidence="3" id="KW-1185">Reference proteome</keyword>
<evidence type="ECO:0000256" key="1">
    <source>
        <dbReference type="SAM" id="Phobius"/>
    </source>
</evidence>
<feature type="transmembrane region" description="Helical" evidence="1">
    <location>
        <begin position="116"/>
        <end position="133"/>
    </location>
</feature>
<gene>
    <name evidence="2" type="ORF">AB5S05_08085</name>
</gene>
<dbReference type="EMBL" id="JBFTEG010000004">
    <property type="protein sequence ID" value="MEX6502021.1"/>
    <property type="molecule type" value="Genomic_DNA"/>
</dbReference>
<dbReference type="InterPro" id="IPR046513">
    <property type="entry name" value="DUF6691"/>
</dbReference>
<comment type="caution">
    <text evidence="2">The sequence shown here is derived from an EMBL/GenBank/DDBJ whole genome shotgun (WGS) entry which is preliminary data.</text>
</comment>
<keyword evidence="1" id="KW-0472">Membrane</keyword>
<dbReference type="Proteomes" id="UP001560296">
    <property type="component" value="Unassembled WGS sequence"/>
</dbReference>
<organism evidence="2 3">
    <name type="scientific">Pseudomonas zhanjiangensis</name>
    <dbReference type="NCBI Taxonomy" id="3239015"/>
    <lineage>
        <taxon>Bacteria</taxon>
        <taxon>Pseudomonadati</taxon>
        <taxon>Pseudomonadota</taxon>
        <taxon>Gammaproteobacteria</taxon>
        <taxon>Pseudomonadales</taxon>
        <taxon>Pseudomonadaceae</taxon>
        <taxon>Pseudomonas</taxon>
    </lineage>
</organism>
<accession>A0ABV3YRT5</accession>
<feature type="transmembrane region" description="Helical" evidence="1">
    <location>
        <begin position="84"/>
        <end position="110"/>
    </location>
</feature>
<keyword evidence="1" id="KW-0812">Transmembrane</keyword>
<protein>
    <submittedName>
        <fullName evidence="2">DUF6691 family protein</fullName>
    </submittedName>
</protein>
<reference evidence="2 3" key="1">
    <citation type="submission" date="2024-07" db="EMBL/GenBank/DDBJ databases">
        <authorList>
            <person name="Li M."/>
        </authorList>
    </citation>
    <scope>NUCLEOTIDE SEQUENCE [LARGE SCALE GENOMIC DNA]</scope>
    <source>
        <strain evidence="2 3">25A3E</strain>
    </source>
</reference>
<feature type="transmembrane region" description="Helical" evidence="1">
    <location>
        <begin position="41"/>
        <end position="60"/>
    </location>
</feature>
<evidence type="ECO:0000313" key="2">
    <source>
        <dbReference type="EMBL" id="MEX6502021.1"/>
    </source>
</evidence>
<proteinExistence type="predicted"/>
<dbReference type="RefSeq" id="WP_369286990.1">
    <property type="nucleotide sequence ID" value="NZ_JBFTEG010000004.1"/>
</dbReference>
<name>A0ABV3YRT5_9PSED</name>
<keyword evidence="1" id="KW-1133">Transmembrane helix</keyword>
<dbReference type="Pfam" id="PF20398">
    <property type="entry name" value="DUF6691"/>
    <property type="match status" value="1"/>
</dbReference>
<sequence>MRKLMALLAGLIFGLGLLLSGMANRSKVLAFLDLAGAWDPSLLLVMAGAIGVAAAPLAWAKGRSRSLLGAPMQLPVKRELDRRLIVGSLVFGIGWGIAGICPGPALAILLGGHWQILLFVLAMLAGMLLFTALESRRNH</sequence>